<evidence type="ECO:0000313" key="1">
    <source>
        <dbReference type="EMBL" id="BCY29684.1"/>
    </source>
</evidence>
<dbReference type="Proteomes" id="UP000825258">
    <property type="component" value="Chromosome"/>
</dbReference>
<accession>A0ABN6HZ68</accession>
<dbReference type="EMBL" id="AP024749">
    <property type="protein sequence ID" value="BCY29684.1"/>
    <property type="molecule type" value="Genomic_DNA"/>
</dbReference>
<sequence length="194" mass="23352">MNKKTINNSLYEVLIKFQEKRAKIYYNLKSLERITTKKARALKYDMARVKIKYEGFEHLLYKKGRDWNIHYTLINEFLPKYKGRRESIYAEKWTTEFSWNLKNSYDYKYHNKLIELVKADLGKNKIGFCIEKDGRGYYHVHGISDASINKVLVSVKKILSQFLDNSENRIKVDEIQNKYCYIEYMKKQGEIKFI</sequence>
<reference evidence="1 2" key="1">
    <citation type="submission" date="2021-06" db="EMBL/GenBank/DDBJ databases">
        <title>Whole genome sequences of Flavobacterium sp. KK2020170 and assembly.</title>
        <authorList>
            <person name="Kitahara K."/>
            <person name="Miyoshi S."/>
            <person name="Uesaka K."/>
        </authorList>
    </citation>
    <scope>NUCLEOTIDE SEQUENCE [LARGE SCALE GENOMIC DNA]</scope>
    <source>
        <strain evidence="1 2">KK2020170</strain>
    </source>
</reference>
<evidence type="ECO:0000313" key="2">
    <source>
        <dbReference type="Proteomes" id="UP000825258"/>
    </source>
</evidence>
<organism evidence="1 2">
    <name type="scientific">Flavobacterium okayamense</name>
    <dbReference type="NCBI Taxonomy" id="2830782"/>
    <lineage>
        <taxon>Bacteria</taxon>
        <taxon>Pseudomonadati</taxon>
        <taxon>Bacteroidota</taxon>
        <taxon>Flavobacteriia</taxon>
        <taxon>Flavobacteriales</taxon>
        <taxon>Flavobacteriaceae</taxon>
        <taxon>Flavobacterium</taxon>
    </lineage>
</organism>
<gene>
    <name evidence="1" type="ORF">KK2020170_25520</name>
</gene>
<evidence type="ECO:0008006" key="3">
    <source>
        <dbReference type="Google" id="ProtNLM"/>
    </source>
</evidence>
<name>A0ABN6HZ68_9FLAO</name>
<proteinExistence type="predicted"/>
<dbReference type="RefSeq" id="WP_221258750.1">
    <property type="nucleotide sequence ID" value="NZ_AP024749.1"/>
</dbReference>
<protein>
    <recommendedName>
        <fullName evidence="3">Large polyvalent protein-associated domain-containing protein</fullName>
    </recommendedName>
</protein>
<keyword evidence="2" id="KW-1185">Reference proteome</keyword>